<dbReference type="GO" id="GO:0008168">
    <property type="term" value="F:methyltransferase activity"/>
    <property type="evidence" value="ECO:0007669"/>
    <property type="project" value="UniProtKB-KW"/>
</dbReference>
<keyword evidence="3" id="KW-0489">Methyltransferase</keyword>
<name>A0A5J4K676_9CHLR</name>
<proteinExistence type="predicted"/>
<feature type="transmembrane region" description="Helical" evidence="1">
    <location>
        <begin position="45"/>
        <end position="67"/>
    </location>
</feature>
<dbReference type="Proteomes" id="UP000334820">
    <property type="component" value="Unassembled WGS sequence"/>
</dbReference>
<dbReference type="EMBL" id="BKZV01000001">
    <property type="protein sequence ID" value="GER82241.1"/>
    <property type="molecule type" value="Genomic_DNA"/>
</dbReference>
<evidence type="ECO:0000313" key="4">
    <source>
        <dbReference type="Proteomes" id="UP000334820"/>
    </source>
</evidence>
<dbReference type="SUPFAM" id="SSF53335">
    <property type="entry name" value="S-adenosyl-L-methionine-dependent methyltransferases"/>
    <property type="match status" value="1"/>
</dbReference>
<keyword evidence="1" id="KW-1133">Transmembrane helix</keyword>
<feature type="transmembrane region" description="Helical" evidence="1">
    <location>
        <begin position="20"/>
        <end position="39"/>
    </location>
</feature>
<accession>A0A5J4K676</accession>
<dbReference type="GO" id="GO:0032259">
    <property type="term" value="P:methylation"/>
    <property type="evidence" value="ECO:0007669"/>
    <property type="project" value="UniProtKB-KW"/>
</dbReference>
<dbReference type="RefSeq" id="WP_151727148.1">
    <property type="nucleotide sequence ID" value="NZ_BKZV01000001.1"/>
</dbReference>
<protein>
    <submittedName>
        <fullName evidence="3">Type 11 methyltransferase</fullName>
    </submittedName>
</protein>
<feature type="domain" description="Methyltransferase" evidence="2">
    <location>
        <begin position="91"/>
        <end position="196"/>
    </location>
</feature>
<evidence type="ECO:0000313" key="3">
    <source>
        <dbReference type="EMBL" id="GER82241.1"/>
    </source>
</evidence>
<keyword evidence="1" id="KW-0812">Transmembrane</keyword>
<dbReference type="Gene3D" id="3.40.50.150">
    <property type="entry name" value="Vaccinia Virus protein VP39"/>
    <property type="match status" value="1"/>
</dbReference>
<keyword evidence="3" id="KW-0808">Transferase</keyword>
<organism evidence="3 4">
    <name type="scientific">Thermogemmatispora aurantia</name>
    <dbReference type="NCBI Taxonomy" id="2045279"/>
    <lineage>
        <taxon>Bacteria</taxon>
        <taxon>Bacillati</taxon>
        <taxon>Chloroflexota</taxon>
        <taxon>Ktedonobacteria</taxon>
        <taxon>Thermogemmatisporales</taxon>
        <taxon>Thermogemmatisporaceae</taxon>
        <taxon>Thermogemmatispora</taxon>
    </lineage>
</organism>
<reference evidence="3 4" key="1">
    <citation type="journal article" date="2019" name="Int. J. Syst. Evol. Microbiol.">
        <title>Thermogemmatispora aurantia sp. nov. and Thermogemmatispora argillosa sp. nov., within the class Ktedonobacteria, and emended description of the genus Thermogemmatispora.</title>
        <authorList>
            <person name="Zheng Y."/>
            <person name="Wang C.M."/>
            <person name="Sakai Y."/>
            <person name="Abe K."/>
            <person name="Yokota A."/>
            <person name="Yabe S."/>
        </authorList>
    </citation>
    <scope>NUCLEOTIDE SEQUENCE [LARGE SCALE GENOMIC DNA]</scope>
    <source>
        <strain evidence="3 4">A1-2</strain>
    </source>
</reference>
<comment type="caution">
    <text evidence="3">The sequence shown here is derived from an EMBL/GenBank/DDBJ whole genome shotgun (WGS) entry which is preliminary data.</text>
</comment>
<dbReference type="CDD" id="cd02440">
    <property type="entry name" value="AdoMet_MTases"/>
    <property type="match status" value="1"/>
</dbReference>
<keyword evidence="1" id="KW-0472">Membrane</keyword>
<dbReference type="InterPro" id="IPR041698">
    <property type="entry name" value="Methyltransf_25"/>
</dbReference>
<gene>
    <name evidence="3" type="ORF">KTAU_08790</name>
</gene>
<sequence>MLTQPGSRKPDYGIDAPGVVRALMLGGLLLGGVALWLLIALHLIWLAIWCIVWACVCLGEALAMLWTSRVGKLWEIRRMLDCLVLCGDEEVLDVGCGRGMLLIEAARRLGSGHATGIDVWSARDQSGNSPLATQENARLAGVAERISVITADARQLPFPSERFDVVVSCLALHNIHGREERRRALREMLRVLKPGGKMAVLDFAHVKEYARDLQALDAGQLVLGRPSWRVFPPLRMLLVRRLPASGEGEAAATASEAQGDTLA</sequence>
<dbReference type="PANTHER" id="PTHR45277">
    <property type="entry name" value="EXPRESSED PROTEIN"/>
    <property type="match status" value="1"/>
</dbReference>
<dbReference type="InterPro" id="IPR029063">
    <property type="entry name" value="SAM-dependent_MTases_sf"/>
</dbReference>
<dbReference type="AlphaFoldDB" id="A0A5J4K676"/>
<keyword evidence="4" id="KW-1185">Reference proteome</keyword>
<dbReference type="PANTHER" id="PTHR45277:SF1">
    <property type="entry name" value="EXPRESSED PROTEIN"/>
    <property type="match status" value="1"/>
</dbReference>
<dbReference type="Pfam" id="PF13649">
    <property type="entry name" value="Methyltransf_25"/>
    <property type="match status" value="1"/>
</dbReference>
<evidence type="ECO:0000259" key="2">
    <source>
        <dbReference type="Pfam" id="PF13649"/>
    </source>
</evidence>
<evidence type="ECO:0000256" key="1">
    <source>
        <dbReference type="SAM" id="Phobius"/>
    </source>
</evidence>